<keyword evidence="2" id="KW-1185">Reference proteome</keyword>
<organism evidence="1 2">
    <name type="scientific">Aspergillus terreus</name>
    <dbReference type="NCBI Taxonomy" id="33178"/>
    <lineage>
        <taxon>Eukaryota</taxon>
        <taxon>Fungi</taxon>
        <taxon>Dikarya</taxon>
        <taxon>Ascomycota</taxon>
        <taxon>Pezizomycotina</taxon>
        <taxon>Eurotiomycetes</taxon>
        <taxon>Eurotiomycetidae</taxon>
        <taxon>Eurotiales</taxon>
        <taxon>Aspergillaceae</taxon>
        <taxon>Aspergillus</taxon>
        <taxon>Aspergillus subgen. Circumdati</taxon>
    </lineage>
</organism>
<protein>
    <submittedName>
        <fullName evidence="1">Uncharacterized protein</fullName>
    </submittedName>
</protein>
<accession>A0A5M3YSV4</accession>
<evidence type="ECO:0000313" key="1">
    <source>
        <dbReference type="EMBL" id="GFF15184.1"/>
    </source>
</evidence>
<reference evidence="1 2" key="1">
    <citation type="submission" date="2020-01" db="EMBL/GenBank/DDBJ databases">
        <title>Aspergillus terreus IFO 6365 whole genome shotgun sequence.</title>
        <authorList>
            <person name="Kanamasa S."/>
            <person name="Takahashi H."/>
        </authorList>
    </citation>
    <scope>NUCLEOTIDE SEQUENCE [LARGE SCALE GENOMIC DNA]</scope>
    <source>
        <strain evidence="1 2">IFO 6365</strain>
    </source>
</reference>
<gene>
    <name evidence="1" type="ORF">ATEIFO6365_0004030300</name>
</gene>
<dbReference type="Proteomes" id="UP000452235">
    <property type="component" value="Unassembled WGS sequence"/>
</dbReference>
<proteinExistence type="predicted"/>
<dbReference type="EMBL" id="BLJY01000004">
    <property type="protein sequence ID" value="GFF15184.1"/>
    <property type="molecule type" value="Genomic_DNA"/>
</dbReference>
<evidence type="ECO:0000313" key="2">
    <source>
        <dbReference type="Proteomes" id="UP000452235"/>
    </source>
</evidence>
<name>A0A5M3YSV4_ASPTE</name>
<dbReference type="AlphaFoldDB" id="A0A5M3YSV4"/>
<sequence>MSKFPKKPLQSLMELARANKEKLVAPLPDNVTSKTVLKTDDARIDLHKNLTNPDEVTARIQANTGAKTSSVKKWIREAKQKGHSGTHKNISEVKFNRNSLNIDDFEKEVMGKSV</sequence>
<dbReference type="OrthoDB" id="4367412at2759"/>
<comment type="caution">
    <text evidence="1">The sequence shown here is derived from an EMBL/GenBank/DDBJ whole genome shotgun (WGS) entry which is preliminary data.</text>
</comment>